<name>A0A2X3UI49_STRTR</name>
<organism evidence="1 2">
    <name type="scientific">Streptococcus thermophilus</name>
    <dbReference type="NCBI Taxonomy" id="1308"/>
    <lineage>
        <taxon>Bacteria</taxon>
        <taxon>Bacillati</taxon>
        <taxon>Bacillota</taxon>
        <taxon>Bacilli</taxon>
        <taxon>Lactobacillales</taxon>
        <taxon>Streptococcaceae</taxon>
        <taxon>Streptococcus</taxon>
    </lineage>
</organism>
<reference evidence="1 2" key="1">
    <citation type="submission" date="2018-06" db="EMBL/GenBank/DDBJ databases">
        <authorList>
            <consortium name="Pathogen Informatics"/>
            <person name="Doyle S."/>
        </authorList>
    </citation>
    <scope>NUCLEOTIDE SEQUENCE [LARGE SCALE GENOMIC DNA]</scope>
    <source>
        <strain evidence="1 2">NCTC12958</strain>
    </source>
</reference>
<gene>
    <name evidence="1" type="ORF">NCTC12958_00828</name>
</gene>
<accession>A0A2X3UI49</accession>
<dbReference type="RefSeq" id="WP_111679447.1">
    <property type="nucleotide sequence ID" value="NZ_BPPS01000020.1"/>
</dbReference>
<protein>
    <submittedName>
        <fullName evidence="1">Uncharacterized protein</fullName>
    </submittedName>
</protein>
<evidence type="ECO:0000313" key="1">
    <source>
        <dbReference type="EMBL" id="SQF24635.1"/>
    </source>
</evidence>
<evidence type="ECO:0000313" key="2">
    <source>
        <dbReference type="Proteomes" id="UP000249634"/>
    </source>
</evidence>
<proteinExistence type="predicted"/>
<dbReference type="EMBL" id="LS483339">
    <property type="protein sequence ID" value="SQF24635.1"/>
    <property type="molecule type" value="Genomic_DNA"/>
</dbReference>
<dbReference type="Proteomes" id="UP000249634">
    <property type="component" value="Chromosome 1"/>
</dbReference>
<dbReference type="AlphaFoldDB" id="A0A2X3UI49"/>
<sequence length="60" mass="7213">MTETEVKLKLFEDYERINGLVVSEGHKQKMMDELDLYSFISKINEYMYFAKKSTQIFSQH</sequence>